<dbReference type="InterPro" id="IPR014710">
    <property type="entry name" value="RmlC-like_jellyroll"/>
</dbReference>
<dbReference type="PANTHER" id="PTHR24567">
    <property type="entry name" value="CRP FAMILY TRANSCRIPTIONAL REGULATORY PROTEIN"/>
    <property type="match status" value="1"/>
</dbReference>
<dbReference type="KEGG" id="spph:KFK14_17350"/>
<dbReference type="GO" id="GO:0003700">
    <property type="term" value="F:DNA-binding transcription factor activity"/>
    <property type="evidence" value="ECO:0007669"/>
    <property type="project" value="InterPro"/>
</dbReference>
<dbReference type="SMART" id="SM00100">
    <property type="entry name" value="cNMP"/>
    <property type="match status" value="1"/>
</dbReference>
<evidence type="ECO:0000259" key="4">
    <source>
        <dbReference type="PROSITE" id="PS50042"/>
    </source>
</evidence>
<keyword evidence="1" id="KW-0805">Transcription regulation</keyword>
<dbReference type="PROSITE" id="PS00042">
    <property type="entry name" value="HTH_CRP_1"/>
    <property type="match status" value="1"/>
</dbReference>
<dbReference type="SUPFAM" id="SSF46785">
    <property type="entry name" value="Winged helix' DNA-binding domain"/>
    <property type="match status" value="1"/>
</dbReference>
<dbReference type="PROSITE" id="PS51063">
    <property type="entry name" value="HTH_CRP_2"/>
    <property type="match status" value="1"/>
</dbReference>
<keyword evidence="3" id="KW-0804">Transcription</keyword>
<dbReference type="GO" id="GO:0005829">
    <property type="term" value="C:cytosol"/>
    <property type="evidence" value="ECO:0007669"/>
    <property type="project" value="TreeGrafter"/>
</dbReference>
<dbReference type="InterPro" id="IPR036388">
    <property type="entry name" value="WH-like_DNA-bd_sf"/>
</dbReference>
<dbReference type="SUPFAM" id="SSF51206">
    <property type="entry name" value="cAMP-binding domain-like"/>
    <property type="match status" value="1"/>
</dbReference>
<dbReference type="PRINTS" id="PR00034">
    <property type="entry name" value="HTHCRP"/>
</dbReference>
<dbReference type="RefSeq" id="WP_212608529.1">
    <property type="nucleotide sequence ID" value="NZ_CP073910.1"/>
</dbReference>
<dbReference type="Pfam" id="PF00027">
    <property type="entry name" value="cNMP_binding"/>
    <property type="match status" value="1"/>
</dbReference>
<evidence type="ECO:0000256" key="1">
    <source>
        <dbReference type="ARBA" id="ARBA00023015"/>
    </source>
</evidence>
<proteinExistence type="predicted"/>
<dbReference type="InterPro" id="IPR018490">
    <property type="entry name" value="cNMP-bd_dom_sf"/>
</dbReference>
<dbReference type="Pfam" id="PF13545">
    <property type="entry name" value="HTH_Crp_2"/>
    <property type="match status" value="1"/>
</dbReference>
<dbReference type="InterPro" id="IPR050397">
    <property type="entry name" value="Env_Response_Regulators"/>
</dbReference>
<dbReference type="Gene3D" id="1.10.10.10">
    <property type="entry name" value="Winged helix-like DNA-binding domain superfamily/Winged helix DNA-binding domain"/>
    <property type="match status" value="1"/>
</dbReference>
<dbReference type="InterPro" id="IPR000595">
    <property type="entry name" value="cNMP-bd_dom"/>
</dbReference>
<keyword evidence="2" id="KW-0238">DNA-binding</keyword>
<dbReference type="EMBL" id="CP073910">
    <property type="protein sequence ID" value="QUT04785.1"/>
    <property type="molecule type" value="Genomic_DNA"/>
</dbReference>
<dbReference type="AlphaFoldDB" id="A0A975K4P5"/>
<dbReference type="InterPro" id="IPR012318">
    <property type="entry name" value="HTH_CRP"/>
</dbReference>
<keyword evidence="7" id="KW-1185">Reference proteome</keyword>
<name>A0A975K4P5_9SPHN</name>
<evidence type="ECO:0000259" key="5">
    <source>
        <dbReference type="PROSITE" id="PS51063"/>
    </source>
</evidence>
<dbReference type="PANTHER" id="PTHR24567:SF28">
    <property type="entry name" value="LISTERIOLYSIN REGULATORY PROTEIN"/>
    <property type="match status" value="1"/>
</dbReference>
<protein>
    <submittedName>
        <fullName evidence="6">Crp/Fnr family transcriptional regulator</fullName>
    </submittedName>
</protein>
<sequence length="231" mass="25110">MSRYPLQCATCAVREQAVCAALTEAERGELMRIGEHRTLERGDALIDAGEDNYACATLISGALKISAIDRDGTERIVALVHPAGFVGELFTPTAHHHVTALTDSLVCLFPRKPYEKLVDAYPHMAHALLRRSALDLAETRSIIDLIGRRGSRERVAGLLLVFARAAACDPGGVATQFDMPLTRGEIAGLLGLTIETVSRRLTDFSREGIIKKEGARGVKILDAPKLEELVR</sequence>
<dbReference type="CDD" id="cd00038">
    <property type="entry name" value="CAP_ED"/>
    <property type="match status" value="1"/>
</dbReference>
<dbReference type="GO" id="GO:0003677">
    <property type="term" value="F:DNA binding"/>
    <property type="evidence" value="ECO:0007669"/>
    <property type="project" value="UniProtKB-KW"/>
</dbReference>
<dbReference type="PROSITE" id="PS50042">
    <property type="entry name" value="CNMP_BINDING_3"/>
    <property type="match status" value="1"/>
</dbReference>
<evidence type="ECO:0000313" key="7">
    <source>
        <dbReference type="Proteomes" id="UP000681425"/>
    </source>
</evidence>
<gene>
    <name evidence="6" type="ORF">KFK14_17350</name>
</gene>
<reference evidence="6" key="1">
    <citation type="submission" date="2021-04" db="EMBL/GenBank/DDBJ databases">
        <title>Isolation of p-tert-butylphenol degrading bacteria Sphingobium phenoxybenzoativorans Tas13 from active sludge.</title>
        <authorList>
            <person name="Li Y."/>
        </authorList>
    </citation>
    <scope>NUCLEOTIDE SEQUENCE</scope>
    <source>
        <strain evidence="6">Tas13</strain>
    </source>
</reference>
<feature type="domain" description="HTH crp-type" evidence="5">
    <location>
        <begin position="149"/>
        <end position="224"/>
    </location>
</feature>
<evidence type="ECO:0000256" key="2">
    <source>
        <dbReference type="ARBA" id="ARBA00023125"/>
    </source>
</evidence>
<accession>A0A975K4P5</accession>
<evidence type="ECO:0000256" key="3">
    <source>
        <dbReference type="ARBA" id="ARBA00023163"/>
    </source>
</evidence>
<dbReference type="Gene3D" id="2.60.120.10">
    <property type="entry name" value="Jelly Rolls"/>
    <property type="match status" value="1"/>
</dbReference>
<dbReference type="SMART" id="SM00419">
    <property type="entry name" value="HTH_CRP"/>
    <property type="match status" value="1"/>
</dbReference>
<organism evidence="6 7">
    <name type="scientific">Sphingobium phenoxybenzoativorans</name>
    <dbReference type="NCBI Taxonomy" id="1592790"/>
    <lineage>
        <taxon>Bacteria</taxon>
        <taxon>Pseudomonadati</taxon>
        <taxon>Pseudomonadota</taxon>
        <taxon>Alphaproteobacteria</taxon>
        <taxon>Sphingomonadales</taxon>
        <taxon>Sphingomonadaceae</taxon>
        <taxon>Sphingobium</taxon>
    </lineage>
</organism>
<dbReference type="InterPro" id="IPR036390">
    <property type="entry name" value="WH_DNA-bd_sf"/>
</dbReference>
<dbReference type="InterPro" id="IPR018335">
    <property type="entry name" value="Tscrpt_reg_HTH_Crp-type_CS"/>
</dbReference>
<feature type="domain" description="Cyclic nucleotide-binding" evidence="4">
    <location>
        <begin position="18"/>
        <end position="89"/>
    </location>
</feature>
<dbReference type="CDD" id="cd00092">
    <property type="entry name" value="HTH_CRP"/>
    <property type="match status" value="1"/>
</dbReference>
<evidence type="ECO:0000313" key="6">
    <source>
        <dbReference type="EMBL" id="QUT04785.1"/>
    </source>
</evidence>
<dbReference type="Proteomes" id="UP000681425">
    <property type="component" value="Chromosome"/>
</dbReference>